<reference evidence="5 7" key="2">
    <citation type="submission" date="2019-09" db="EMBL/GenBank/DDBJ databases">
        <title>Genome sequencing of Lactobacillus acetotolerans.</title>
        <authorList>
            <person name="Kim K."/>
        </authorList>
    </citation>
    <scope>NUCLEOTIDE SEQUENCE [LARGE SCALE GENOMIC DNA]</scope>
    <source>
        <strain evidence="5 7">LA749</strain>
    </source>
</reference>
<organism evidence="4 6">
    <name type="scientific">Lactobacillus acetotolerans</name>
    <dbReference type="NCBI Taxonomy" id="1600"/>
    <lineage>
        <taxon>Bacteria</taxon>
        <taxon>Bacillati</taxon>
        <taxon>Bacillota</taxon>
        <taxon>Bacilli</taxon>
        <taxon>Lactobacillales</taxon>
        <taxon>Lactobacillaceae</taxon>
        <taxon>Lactobacillus</taxon>
    </lineage>
</organism>
<feature type="domain" description="Impact N-terminal" evidence="2">
    <location>
        <begin position="21"/>
        <end position="126"/>
    </location>
</feature>
<dbReference type="Proteomes" id="UP000325393">
    <property type="component" value="Chromosome"/>
</dbReference>
<dbReference type="OrthoDB" id="9813771at2"/>
<evidence type="ECO:0000313" key="5">
    <source>
        <dbReference type="EMBL" id="QFG51548.1"/>
    </source>
</evidence>
<dbReference type="Gene3D" id="3.30.70.240">
    <property type="match status" value="1"/>
</dbReference>
<name>A0A0D6A474_9LACO</name>
<comment type="similarity">
    <text evidence="1">Belongs to the IMPACT family.</text>
</comment>
<evidence type="ECO:0000313" key="6">
    <source>
        <dbReference type="Proteomes" id="UP000035709"/>
    </source>
</evidence>
<dbReference type="GeneID" id="78212516"/>
<dbReference type="RefSeq" id="WP_056970053.1">
    <property type="nucleotide sequence ID" value="NZ_AP014808.1"/>
</dbReference>
<dbReference type="InterPro" id="IPR023582">
    <property type="entry name" value="Impact"/>
</dbReference>
<dbReference type="InterPro" id="IPR020568">
    <property type="entry name" value="Ribosomal_Su5_D2-typ_SF"/>
</dbReference>
<gene>
    <name evidence="5" type="ORF">LA749_05895</name>
    <name evidence="4" type="ORF">LBAT_1162</name>
</gene>
<dbReference type="SUPFAM" id="SSF54211">
    <property type="entry name" value="Ribosomal protein S5 domain 2-like"/>
    <property type="match status" value="1"/>
</dbReference>
<dbReference type="Gene3D" id="3.30.230.30">
    <property type="entry name" value="Impact, N-terminal domain"/>
    <property type="match status" value="1"/>
</dbReference>
<dbReference type="PANTHER" id="PTHR16301:SF20">
    <property type="entry name" value="IMPACT FAMILY MEMBER YIGZ"/>
    <property type="match status" value="1"/>
</dbReference>
<dbReference type="NCBIfam" id="TIGR00257">
    <property type="entry name" value="IMPACT_YIGZ"/>
    <property type="match status" value="1"/>
</dbReference>
<keyword evidence="6" id="KW-1185">Reference proteome</keyword>
<dbReference type="STRING" id="1600.LBAT_1162"/>
<evidence type="ECO:0000313" key="7">
    <source>
        <dbReference type="Proteomes" id="UP000325393"/>
    </source>
</evidence>
<proteinExistence type="inferred from homology"/>
<dbReference type="GO" id="GO:0006446">
    <property type="term" value="P:regulation of translational initiation"/>
    <property type="evidence" value="ECO:0007669"/>
    <property type="project" value="TreeGrafter"/>
</dbReference>
<dbReference type="InterPro" id="IPR015796">
    <property type="entry name" value="Impact_YigZ-like"/>
</dbReference>
<evidence type="ECO:0000259" key="3">
    <source>
        <dbReference type="Pfam" id="PF09186"/>
    </source>
</evidence>
<reference evidence="4 6" key="1">
    <citation type="submission" date="2015-03" db="EMBL/GenBank/DDBJ databases">
        <title>Complete genome sequence of Lactobacillus acetotolerans NBRC 13120.</title>
        <authorList>
            <person name="Toh H."/>
            <person name="Morita H."/>
            <person name="Fujita N."/>
        </authorList>
    </citation>
    <scope>NUCLEOTIDE SEQUENCE [LARGE SCALE GENOMIC DNA]</scope>
    <source>
        <strain evidence="4 6">NBRC 13120</strain>
    </source>
</reference>
<dbReference type="AlphaFoldDB" id="A0A0D6A474"/>
<dbReference type="InterPro" id="IPR036956">
    <property type="entry name" value="Impact_N_sf"/>
</dbReference>
<sequence>MSEKENYLTIKNAGKHEIIIKRSKFIASLARTSSVEAANEFIAQTKKKYRDATHNTFAYTIGKNDDQVKASDNGEPSGTAGVPELKVLQLMKLKNVTVVVTRYFGGIKLGAGGLIRAYSNSVTQAVENIGVVKRVLQQELNFHVAYNRFDKINHYLKENKIFINNTNYGIDIKISVFIDEDKQESFKKKLINLLAGKVDFTKGEERYNEIPVADHNYHEK</sequence>
<dbReference type="PATRIC" id="fig|1600.4.peg.1187"/>
<feature type="domain" description="UPF0029" evidence="3">
    <location>
        <begin position="143"/>
        <end position="197"/>
    </location>
</feature>
<dbReference type="InterPro" id="IPR035647">
    <property type="entry name" value="EFG_III/V"/>
</dbReference>
<evidence type="ECO:0000259" key="2">
    <source>
        <dbReference type="Pfam" id="PF01205"/>
    </source>
</evidence>
<dbReference type="InterPro" id="IPR001498">
    <property type="entry name" value="Impact_N"/>
</dbReference>
<dbReference type="EMBL" id="CP044496">
    <property type="protein sequence ID" value="QFG51548.1"/>
    <property type="molecule type" value="Genomic_DNA"/>
</dbReference>
<dbReference type="Proteomes" id="UP000035709">
    <property type="component" value="Chromosome"/>
</dbReference>
<dbReference type="GO" id="GO:0005737">
    <property type="term" value="C:cytoplasm"/>
    <property type="evidence" value="ECO:0007669"/>
    <property type="project" value="TreeGrafter"/>
</dbReference>
<dbReference type="EMBL" id="AP014808">
    <property type="protein sequence ID" value="BAQ57551.1"/>
    <property type="molecule type" value="Genomic_DNA"/>
</dbReference>
<evidence type="ECO:0000256" key="1">
    <source>
        <dbReference type="ARBA" id="ARBA00007665"/>
    </source>
</evidence>
<evidence type="ECO:0000313" key="4">
    <source>
        <dbReference type="EMBL" id="BAQ57551.1"/>
    </source>
</evidence>
<accession>A0A0D6A474</accession>
<dbReference type="KEGG" id="lae:LBAT_1162"/>
<dbReference type="PANTHER" id="PTHR16301">
    <property type="entry name" value="IMPACT-RELATED"/>
    <property type="match status" value="1"/>
</dbReference>
<protein>
    <submittedName>
        <fullName evidence="5">YigZ family protein</fullName>
    </submittedName>
</protein>
<dbReference type="InterPro" id="IPR015269">
    <property type="entry name" value="UPF0029_Impact_C"/>
</dbReference>
<dbReference type="Pfam" id="PF01205">
    <property type="entry name" value="Impact_N"/>
    <property type="match status" value="1"/>
</dbReference>
<dbReference type="SUPFAM" id="SSF54980">
    <property type="entry name" value="EF-G C-terminal domain-like"/>
    <property type="match status" value="1"/>
</dbReference>
<dbReference type="Pfam" id="PF09186">
    <property type="entry name" value="DUF1949"/>
    <property type="match status" value="1"/>
</dbReference>